<sequence>MSYLAPFNVTTAPDGRLLTNLGIGGHGSPWNFRRLTEPELTQELHRHANAKSSNVSGLRVDSVWFQPAEGEENASQDRIYAGPCEVEGEKWSLVGVFDGHAGEECAEYAMRNLPVHIQQVLSLRTDETFNSRLINAFVSFDNSIIHPVLDLFPDPNALASMPTEQLDAMINDHDSGGANYKKIILAMRGTTAVVSLINPSRKNLWVAGVGDSQAVLGIQKPDGSWVARDLLKQHNGGNESELQAVRDAHPNEPDITLRNRVLGAIAVTRALGDVAFKVPAAYTRHVFLRAKPGFRVHSSVEAFTDRNLTPPYLNAIPDVVDIDLTRNSEGTPRFLLLMSDGVVDGHVVHLRGETEEASIQRWVEIVGARLGSKDKTTGESNNLALPVLREVYNGSNEEHLSAFLTLESESKWLDDTSIQVVVF</sequence>
<dbReference type="GO" id="GO:0004722">
    <property type="term" value="F:protein serine/threonine phosphatase activity"/>
    <property type="evidence" value="ECO:0007669"/>
    <property type="project" value="InterPro"/>
</dbReference>
<dbReference type="Proteomes" id="UP000663853">
    <property type="component" value="Unassembled WGS sequence"/>
</dbReference>
<evidence type="ECO:0000259" key="5">
    <source>
        <dbReference type="PROSITE" id="PS51746"/>
    </source>
</evidence>
<dbReference type="PROSITE" id="PS01032">
    <property type="entry name" value="PPM_1"/>
    <property type="match status" value="1"/>
</dbReference>
<dbReference type="InterPro" id="IPR000222">
    <property type="entry name" value="PP2C_BS"/>
</dbReference>
<dbReference type="GO" id="GO:0046872">
    <property type="term" value="F:metal ion binding"/>
    <property type="evidence" value="ECO:0007669"/>
    <property type="project" value="UniProtKB-KW"/>
</dbReference>
<dbReference type="InterPro" id="IPR001932">
    <property type="entry name" value="PPM-type_phosphatase-like_dom"/>
</dbReference>
<gene>
    <name evidence="6" type="ORF">RDB_LOCUS170171</name>
</gene>
<dbReference type="PROSITE" id="PS51746">
    <property type="entry name" value="PPM_2"/>
    <property type="match status" value="1"/>
</dbReference>
<organism evidence="6 7">
    <name type="scientific">Rhizoctonia solani</name>
    <dbReference type="NCBI Taxonomy" id="456999"/>
    <lineage>
        <taxon>Eukaryota</taxon>
        <taxon>Fungi</taxon>
        <taxon>Dikarya</taxon>
        <taxon>Basidiomycota</taxon>
        <taxon>Agaricomycotina</taxon>
        <taxon>Agaricomycetes</taxon>
        <taxon>Cantharellales</taxon>
        <taxon>Ceratobasidiaceae</taxon>
        <taxon>Rhizoctonia</taxon>
    </lineage>
</organism>
<evidence type="ECO:0000256" key="2">
    <source>
        <dbReference type="ARBA" id="ARBA00022801"/>
    </source>
</evidence>
<reference evidence="6" key="1">
    <citation type="submission" date="2021-01" db="EMBL/GenBank/DDBJ databases">
        <authorList>
            <person name="Kaushik A."/>
        </authorList>
    </citation>
    <scope>NUCLEOTIDE SEQUENCE</scope>
    <source>
        <strain evidence="6">AG6-10EEA</strain>
    </source>
</reference>
<proteinExistence type="inferred from homology"/>
<dbReference type="EMBL" id="CAJMXA010004038">
    <property type="protein sequence ID" value="CAE6532407.1"/>
    <property type="molecule type" value="Genomic_DNA"/>
</dbReference>
<evidence type="ECO:0000256" key="1">
    <source>
        <dbReference type="ARBA" id="ARBA00022723"/>
    </source>
</evidence>
<protein>
    <recommendedName>
        <fullName evidence="5">PPM-type phosphatase domain-containing protein</fullName>
    </recommendedName>
</protein>
<dbReference type="Pfam" id="PF00481">
    <property type="entry name" value="PP2C"/>
    <property type="match status" value="1"/>
</dbReference>
<comment type="similarity">
    <text evidence="4">Belongs to the PP2C family.</text>
</comment>
<dbReference type="CDD" id="cd00143">
    <property type="entry name" value="PP2Cc"/>
    <property type="match status" value="1"/>
</dbReference>
<comment type="caution">
    <text evidence="6">The sequence shown here is derived from an EMBL/GenBank/DDBJ whole genome shotgun (WGS) entry which is preliminary data.</text>
</comment>
<dbReference type="SMART" id="SM00332">
    <property type="entry name" value="PP2Cc"/>
    <property type="match status" value="1"/>
</dbReference>
<evidence type="ECO:0000256" key="3">
    <source>
        <dbReference type="ARBA" id="ARBA00022912"/>
    </source>
</evidence>
<name>A0A8H3DKR0_9AGAM</name>
<evidence type="ECO:0000313" key="7">
    <source>
        <dbReference type="Proteomes" id="UP000663853"/>
    </source>
</evidence>
<dbReference type="PANTHER" id="PTHR13832:SF792">
    <property type="entry name" value="GM14286P"/>
    <property type="match status" value="1"/>
</dbReference>
<dbReference type="Gene3D" id="3.60.40.10">
    <property type="entry name" value="PPM-type phosphatase domain"/>
    <property type="match status" value="1"/>
</dbReference>
<feature type="domain" description="PPM-type phosphatase" evidence="5">
    <location>
        <begin position="55"/>
        <end position="423"/>
    </location>
</feature>
<evidence type="ECO:0000256" key="4">
    <source>
        <dbReference type="RuleBase" id="RU003465"/>
    </source>
</evidence>
<accession>A0A8H3DKR0</accession>
<keyword evidence="3 4" id="KW-0904">Protein phosphatase</keyword>
<dbReference type="InterPro" id="IPR036457">
    <property type="entry name" value="PPM-type-like_dom_sf"/>
</dbReference>
<dbReference type="PANTHER" id="PTHR13832">
    <property type="entry name" value="PROTEIN PHOSPHATASE 2C"/>
    <property type="match status" value="1"/>
</dbReference>
<dbReference type="SUPFAM" id="SSF81606">
    <property type="entry name" value="PP2C-like"/>
    <property type="match status" value="1"/>
</dbReference>
<dbReference type="InterPro" id="IPR015655">
    <property type="entry name" value="PP2C"/>
</dbReference>
<dbReference type="AlphaFoldDB" id="A0A8H3DKR0"/>
<evidence type="ECO:0000313" key="6">
    <source>
        <dbReference type="EMBL" id="CAE6532407.1"/>
    </source>
</evidence>
<keyword evidence="2 4" id="KW-0378">Hydrolase</keyword>
<keyword evidence="1" id="KW-0479">Metal-binding</keyword>